<organism evidence="1 2">
    <name type="scientific">Smallanthus sonchifolius</name>
    <dbReference type="NCBI Taxonomy" id="185202"/>
    <lineage>
        <taxon>Eukaryota</taxon>
        <taxon>Viridiplantae</taxon>
        <taxon>Streptophyta</taxon>
        <taxon>Embryophyta</taxon>
        <taxon>Tracheophyta</taxon>
        <taxon>Spermatophyta</taxon>
        <taxon>Magnoliopsida</taxon>
        <taxon>eudicotyledons</taxon>
        <taxon>Gunneridae</taxon>
        <taxon>Pentapetalae</taxon>
        <taxon>asterids</taxon>
        <taxon>campanulids</taxon>
        <taxon>Asterales</taxon>
        <taxon>Asteraceae</taxon>
        <taxon>Asteroideae</taxon>
        <taxon>Heliantheae alliance</taxon>
        <taxon>Millerieae</taxon>
        <taxon>Smallanthus</taxon>
    </lineage>
</organism>
<evidence type="ECO:0000313" key="1">
    <source>
        <dbReference type="EMBL" id="KAI3675054.1"/>
    </source>
</evidence>
<sequence length="94" mass="10572">MLSFEIFILSKWSSTSINIFCDKFASPIGLLYNLANGRDAQTAANIISDINREETEANGDRLDDIDVDQPLNNPLDAASREESSTQRKRKRHNS</sequence>
<protein>
    <submittedName>
        <fullName evidence="1">Uncharacterized protein</fullName>
    </submittedName>
</protein>
<evidence type="ECO:0000313" key="2">
    <source>
        <dbReference type="Proteomes" id="UP001056120"/>
    </source>
</evidence>
<comment type="caution">
    <text evidence="1">The sequence shown here is derived from an EMBL/GenBank/DDBJ whole genome shotgun (WGS) entry which is preliminary data.</text>
</comment>
<dbReference type="Proteomes" id="UP001056120">
    <property type="component" value="Linkage Group LG29"/>
</dbReference>
<keyword evidence="2" id="KW-1185">Reference proteome</keyword>
<reference evidence="2" key="1">
    <citation type="journal article" date="2022" name="Mol. Ecol. Resour.">
        <title>The genomes of chicory, endive, great burdock and yacon provide insights into Asteraceae palaeo-polyploidization history and plant inulin production.</title>
        <authorList>
            <person name="Fan W."/>
            <person name="Wang S."/>
            <person name="Wang H."/>
            <person name="Wang A."/>
            <person name="Jiang F."/>
            <person name="Liu H."/>
            <person name="Zhao H."/>
            <person name="Xu D."/>
            <person name="Zhang Y."/>
        </authorList>
    </citation>
    <scope>NUCLEOTIDE SEQUENCE [LARGE SCALE GENOMIC DNA]</scope>
    <source>
        <strain evidence="2">cv. Yunnan</strain>
    </source>
</reference>
<proteinExistence type="predicted"/>
<accession>A0ACB8XTP1</accession>
<name>A0ACB8XTP1_9ASTR</name>
<reference evidence="1 2" key="2">
    <citation type="journal article" date="2022" name="Mol. Ecol. Resour.">
        <title>The genomes of chicory, endive, great burdock and yacon provide insights into Asteraceae paleo-polyploidization history and plant inulin production.</title>
        <authorList>
            <person name="Fan W."/>
            <person name="Wang S."/>
            <person name="Wang H."/>
            <person name="Wang A."/>
            <person name="Jiang F."/>
            <person name="Liu H."/>
            <person name="Zhao H."/>
            <person name="Xu D."/>
            <person name="Zhang Y."/>
        </authorList>
    </citation>
    <scope>NUCLEOTIDE SEQUENCE [LARGE SCALE GENOMIC DNA]</scope>
    <source>
        <strain evidence="2">cv. Yunnan</strain>
        <tissue evidence="1">Leaves</tissue>
    </source>
</reference>
<dbReference type="EMBL" id="CM042046">
    <property type="protein sequence ID" value="KAI3675054.1"/>
    <property type="molecule type" value="Genomic_DNA"/>
</dbReference>
<gene>
    <name evidence="1" type="ORF">L1987_84638</name>
</gene>